<dbReference type="EMBL" id="PGTZ01000008">
    <property type="protein sequence ID" value="PJI93292.1"/>
    <property type="molecule type" value="Genomic_DNA"/>
</dbReference>
<dbReference type="SUPFAM" id="SSF53335">
    <property type="entry name" value="S-adenosyl-L-methionine-dependent methyltransferases"/>
    <property type="match status" value="1"/>
</dbReference>
<dbReference type="AlphaFoldDB" id="A0A2M8WQS6"/>
<dbReference type="InterPro" id="IPR010280">
    <property type="entry name" value="U5_MeTrfase_fam"/>
</dbReference>
<evidence type="ECO:0000313" key="7">
    <source>
        <dbReference type="Proteomes" id="UP000231586"/>
    </source>
</evidence>
<feature type="binding site" evidence="4">
    <location>
        <position position="217"/>
    </location>
    <ligand>
        <name>S-adenosyl-L-methionine</name>
        <dbReference type="ChEBI" id="CHEBI:59789"/>
    </ligand>
</feature>
<keyword evidence="3 4" id="KW-0949">S-adenosyl-L-methionine</keyword>
<comment type="similarity">
    <text evidence="4">Belongs to the class I-like SAM-binding methyltransferase superfamily. RNA M5U methyltransferase family.</text>
</comment>
<keyword evidence="7" id="KW-1185">Reference proteome</keyword>
<name>A0A2M8WQS6_9MICO</name>
<dbReference type="InterPro" id="IPR030391">
    <property type="entry name" value="MeTrfase_TrmA_CS"/>
</dbReference>
<evidence type="ECO:0000313" key="6">
    <source>
        <dbReference type="EMBL" id="PJI93292.1"/>
    </source>
</evidence>
<dbReference type="RefSeq" id="WP_100350016.1">
    <property type="nucleotide sequence ID" value="NZ_PGTZ01000008.1"/>
</dbReference>
<gene>
    <name evidence="6" type="ORF">CLV34_1861</name>
</gene>
<dbReference type="PROSITE" id="PS01231">
    <property type="entry name" value="TRMA_2"/>
    <property type="match status" value="1"/>
</dbReference>
<dbReference type="NCBIfam" id="NF002909">
    <property type="entry name" value="PRK03522.2-1"/>
    <property type="match status" value="1"/>
</dbReference>
<accession>A0A2M8WQS6</accession>
<keyword evidence="2 4" id="KW-0808">Transferase</keyword>
<feature type="active site" description="Nucleophile" evidence="4">
    <location>
        <position position="347"/>
    </location>
</feature>
<organism evidence="6 7">
    <name type="scientific">Luteimicrobium subarcticum</name>
    <dbReference type="NCBI Taxonomy" id="620910"/>
    <lineage>
        <taxon>Bacteria</taxon>
        <taxon>Bacillati</taxon>
        <taxon>Actinomycetota</taxon>
        <taxon>Actinomycetes</taxon>
        <taxon>Micrococcales</taxon>
        <taxon>Luteimicrobium</taxon>
    </lineage>
</organism>
<dbReference type="PROSITE" id="PS01230">
    <property type="entry name" value="TRMA_1"/>
    <property type="match status" value="1"/>
</dbReference>
<dbReference type="InterPro" id="IPR030390">
    <property type="entry name" value="MeTrfase_TrmA_AS"/>
</dbReference>
<evidence type="ECO:0000256" key="5">
    <source>
        <dbReference type="PROSITE-ProRule" id="PRU10015"/>
    </source>
</evidence>
<evidence type="ECO:0000256" key="2">
    <source>
        <dbReference type="ARBA" id="ARBA00022679"/>
    </source>
</evidence>
<feature type="active site" evidence="5">
    <location>
        <position position="347"/>
    </location>
</feature>
<keyword evidence="1 4" id="KW-0489">Methyltransferase</keyword>
<feature type="binding site" evidence="4">
    <location>
        <position position="320"/>
    </location>
    <ligand>
        <name>S-adenosyl-L-methionine</name>
        <dbReference type="ChEBI" id="CHEBI:59789"/>
    </ligand>
</feature>
<dbReference type="PANTHER" id="PTHR11061">
    <property type="entry name" value="RNA M5U METHYLTRANSFERASE"/>
    <property type="match status" value="1"/>
</dbReference>
<dbReference type="Gene3D" id="2.40.50.1070">
    <property type="match status" value="1"/>
</dbReference>
<feature type="binding site" evidence="4">
    <location>
        <position position="274"/>
    </location>
    <ligand>
        <name>S-adenosyl-L-methionine</name>
        <dbReference type="ChEBI" id="CHEBI:59789"/>
    </ligand>
</feature>
<dbReference type="GO" id="GO:0070041">
    <property type="term" value="F:rRNA (uridine-C5-)-methyltransferase activity"/>
    <property type="evidence" value="ECO:0007669"/>
    <property type="project" value="TreeGrafter"/>
</dbReference>
<evidence type="ECO:0000256" key="3">
    <source>
        <dbReference type="ARBA" id="ARBA00022691"/>
    </source>
</evidence>
<proteinExistence type="inferred from homology"/>
<dbReference type="PANTHER" id="PTHR11061:SF30">
    <property type="entry name" value="TRNA (URACIL(54)-C(5))-METHYLTRANSFERASE"/>
    <property type="match status" value="1"/>
</dbReference>
<sequence length="388" mass="41383">MQCPHFDAHRCRSCTLMGQPYDAQLAAKDAHCRTLLAAHAATLGTDEPRWLPPVSGPESGFRNKAKMVVAGTVDEPVLGILDHDGHGIDLTDCGLYPASLQATFAPLARILARARVAPYDVPARRGEAKYVIVTQSPDDELMVRFVLRSQEAVSRLRKHLPSLQAALPRLVAASVNVQPEHKAVLEGDLEIPLTDAETLPMRLGGVTLHLRPQSFFQTNTLVARALYEQAATWVDDASPASVWDLYCGVGGFALHVATPAGGSAGSGRTVHGVETSGEAVVAAARSAADAGLAATFEAGDATAFALASSPDDAPDLVVVNPPRRGIGAELAGWLERSRARHVVYSSCNVDSLVRDLAVMPSLRPAQARVLDMFPQTKHYEAITLLTRS</sequence>
<dbReference type="Proteomes" id="UP000231586">
    <property type="component" value="Unassembled WGS sequence"/>
</dbReference>
<feature type="binding site" evidence="4">
    <location>
        <position position="246"/>
    </location>
    <ligand>
        <name>S-adenosyl-L-methionine</name>
        <dbReference type="ChEBI" id="CHEBI:59789"/>
    </ligand>
</feature>
<protein>
    <submittedName>
        <fullName evidence="6">23S rRNA m(5)U-747 methyltransferase</fullName>
    </submittedName>
</protein>
<dbReference type="OrthoDB" id="9804590at2"/>
<comment type="caution">
    <text evidence="6">The sequence shown here is derived from an EMBL/GenBank/DDBJ whole genome shotgun (WGS) entry which is preliminary data.</text>
</comment>
<dbReference type="PROSITE" id="PS51687">
    <property type="entry name" value="SAM_MT_RNA_M5U"/>
    <property type="match status" value="1"/>
</dbReference>
<dbReference type="GO" id="GO:0070475">
    <property type="term" value="P:rRNA base methylation"/>
    <property type="evidence" value="ECO:0007669"/>
    <property type="project" value="TreeGrafter"/>
</dbReference>
<evidence type="ECO:0000256" key="4">
    <source>
        <dbReference type="PROSITE-ProRule" id="PRU01024"/>
    </source>
</evidence>
<dbReference type="Gene3D" id="3.40.50.150">
    <property type="entry name" value="Vaccinia Virus protein VP39"/>
    <property type="match status" value="1"/>
</dbReference>
<dbReference type="CDD" id="cd02440">
    <property type="entry name" value="AdoMet_MTases"/>
    <property type="match status" value="1"/>
</dbReference>
<dbReference type="InterPro" id="IPR029063">
    <property type="entry name" value="SAM-dependent_MTases_sf"/>
</dbReference>
<reference evidence="6 7" key="1">
    <citation type="submission" date="2017-11" db="EMBL/GenBank/DDBJ databases">
        <title>Genomic Encyclopedia of Archaeal and Bacterial Type Strains, Phase II (KMG-II): From Individual Species to Whole Genera.</title>
        <authorList>
            <person name="Goeker M."/>
        </authorList>
    </citation>
    <scope>NUCLEOTIDE SEQUENCE [LARGE SCALE GENOMIC DNA]</scope>
    <source>
        <strain evidence="6 7">DSM 22413</strain>
    </source>
</reference>
<evidence type="ECO:0000256" key="1">
    <source>
        <dbReference type="ARBA" id="ARBA00022603"/>
    </source>
</evidence>